<sequence length="223" mass="25146">MSAEGHRTAIVSLGISCQSSRQIRTHAEEIGHQLGEDIQPARHFFDGLIAPVPGVARLFEDGFPLFGPGDIRMGPHHPVWHPYDIHFLHHFRDAAGTVDIAGRMAEELSRFGHMRGKLQRLSRFERLVFVLSNSQNNLTMVQEETGLTDLHFEASAVGRLRHAVEHYLGRPCEFILVSLDGRHADDLADEVHVLSPDDSEWTGDKGQWRALLLERLAEDRQPD</sequence>
<evidence type="ECO:0000313" key="2">
    <source>
        <dbReference type="Proteomes" id="UP000586722"/>
    </source>
</evidence>
<dbReference type="EMBL" id="JAABLQ010000001">
    <property type="protein sequence ID" value="NBN79039.1"/>
    <property type="molecule type" value="Genomic_DNA"/>
</dbReference>
<accession>A0A7X5F3X4</accession>
<dbReference type="AlphaFoldDB" id="A0A7X5F3X4"/>
<dbReference type="Proteomes" id="UP000586722">
    <property type="component" value="Unassembled WGS sequence"/>
</dbReference>
<evidence type="ECO:0000313" key="1">
    <source>
        <dbReference type="EMBL" id="NBN79039.1"/>
    </source>
</evidence>
<protein>
    <submittedName>
        <fullName evidence="1">Uncharacterized protein</fullName>
    </submittedName>
</protein>
<dbReference type="RefSeq" id="WP_161708787.1">
    <property type="nucleotide sequence ID" value="NZ_JAABLQ010000001.1"/>
</dbReference>
<comment type="caution">
    <text evidence="1">The sequence shown here is derived from an EMBL/GenBank/DDBJ whole genome shotgun (WGS) entry which is preliminary data.</text>
</comment>
<keyword evidence="2" id="KW-1185">Reference proteome</keyword>
<reference evidence="2" key="1">
    <citation type="submission" date="2020-01" db="EMBL/GenBank/DDBJ databases">
        <authorList>
            <person name="Fang Y."/>
            <person name="Sun R."/>
            <person name="Nie L."/>
            <person name="He J."/>
            <person name="Hao L."/>
            <person name="Wang L."/>
            <person name="Su S."/>
            <person name="Lv E."/>
            <person name="Zhang Z."/>
            <person name="Xie R."/>
            <person name="Liu H."/>
        </authorList>
    </citation>
    <scope>NUCLEOTIDE SEQUENCE [LARGE SCALE GENOMIC DNA]</scope>
    <source>
        <strain evidence="2">XCT-53</strain>
    </source>
</reference>
<proteinExistence type="predicted"/>
<name>A0A7X5F3X4_9HYPH</name>
<organism evidence="1 2">
    <name type="scientific">Pannonibacter tanglangensis</name>
    <dbReference type="NCBI Taxonomy" id="2750084"/>
    <lineage>
        <taxon>Bacteria</taxon>
        <taxon>Pseudomonadati</taxon>
        <taxon>Pseudomonadota</taxon>
        <taxon>Alphaproteobacteria</taxon>
        <taxon>Hyphomicrobiales</taxon>
        <taxon>Stappiaceae</taxon>
        <taxon>Pannonibacter</taxon>
    </lineage>
</organism>
<gene>
    <name evidence="1" type="ORF">GWI72_12240</name>
</gene>